<dbReference type="RefSeq" id="WP_189257319.1">
    <property type="nucleotide sequence ID" value="NZ_BMRE01000035.1"/>
</dbReference>
<comment type="caution">
    <text evidence="1">The sequence shown here is derived from an EMBL/GenBank/DDBJ whole genome shotgun (WGS) entry which is preliminary data.</text>
</comment>
<dbReference type="EMBL" id="BMRE01000035">
    <property type="protein sequence ID" value="GGU61669.1"/>
    <property type="molecule type" value="Genomic_DNA"/>
</dbReference>
<protein>
    <submittedName>
        <fullName evidence="1">Uncharacterized protein</fullName>
    </submittedName>
</protein>
<organism evidence="1 2">
    <name type="scientific">Lentzea flava</name>
    <dbReference type="NCBI Taxonomy" id="103732"/>
    <lineage>
        <taxon>Bacteria</taxon>
        <taxon>Bacillati</taxon>
        <taxon>Actinomycetota</taxon>
        <taxon>Actinomycetes</taxon>
        <taxon>Pseudonocardiales</taxon>
        <taxon>Pseudonocardiaceae</taxon>
        <taxon>Lentzea</taxon>
    </lineage>
</organism>
<dbReference type="Proteomes" id="UP000649573">
    <property type="component" value="Unassembled WGS sequence"/>
</dbReference>
<reference evidence="2" key="1">
    <citation type="journal article" date="2019" name="Int. J. Syst. Evol. Microbiol.">
        <title>The Global Catalogue of Microorganisms (GCM) 10K type strain sequencing project: providing services to taxonomists for standard genome sequencing and annotation.</title>
        <authorList>
            <consortium name="The Broad Institute Genomics Platform"/>
            <consortium name="The Broad Institute Genome Sequencing Center for Infectious Disease"/>
            <person name="Wu L."/>
            <person name="Ma J."/>
        </authorList>
    </citation>
    <scope>NUCLEOTIDE SEQUENCE [LARGE SCALE GENOMIC DNA]</scope>
    <source>
        <strain evidence="2">JCM 3296</strain>
    </source>
</reference>
<evidence type="ECO:0000313" key="1">
    <source>
        <dbReference type="EMBL" id="GGU61669.1"/>
    </source>
</evidence>
<gene>
    <name evidence="1" type="ORF">GCM10010178_62300</name>
</gene>
<name>A0ABQ2V270_9PSEU</name>
<accession>A0ABQ2V270</accession>
<proteinExistence type="predicted"/>
<keyword evidence="2" id="KW-1185">Reference proteome</keyword>
<evidence type="ECO:0000313" key="2">
    <source>
        <dbReference type="Proteomes" id="UP000649573"/>
    </source>
</evidence>
<sequence>MTEIRASYLMTVKDAKGRLVNIGAGVDVHGRVTLIGSALPVHLSQDELDEYMKLIRMARVSAATLDLRGREQR</sequence>